<dbReference type="RefSeq" id="WP_021055846.1">
    <property type="nucleotide sequence ID" value="NZ_KE356561.1"/>
</dbReference>
<evidence type="ECO:0008006" key="4">
    <source>
        <dbReference type="Google" id="ProtNLM"/>
    </source>
</evidence>
<dbReference type="Proteomes" id="UP000030710">
    <property type="component" value="Unassembled WGS sequence"/>
</dbReference>
<dbReference type="Gene3D" id="1.10.150.20">
    <property type="entry name" value="5' to 3' exonuclease, C-terminal subdomain"/>
    <property type="match status" value="1"/>
</dbReference>
<feature type="region of interest" description="Disordered" evidence="1">
    <location>
        <begin position="12"/>
        <end position="226"/>
    </location>
</feature>
<proteinExistence type="predicted"/>
<feature type="compositionally biased region" description="Polar residues" evidence="1">
    <location>
        <begin position="176"/>
        <end position="190"/>
    </location>
</feature>
<feature type="compositionally biased region" description="Acidic residues" evidence="1">
    <location>
        <begin position="79"/>
        <end position="91"/>
    </location>
</feature>
<accession>U1PVG3</accession>
<feature type="compositionally biased region" description="Polar residues" evidence="1">
    <location>
        <begin position="47"/>
        <end position="56"/>
    </location>
</feature>
<dbReference type="SUPFAM" id="SSF47794">
    <property type="entry name" value="Rad51 N-terminal domain-like"/>
    <property type="match status" value="1"/>
</dbReference>
<dbReference type="Pfam" id="PF14520">
    <property type="entry name" value="HHH_5"/>
    <property type="match status" value="1"/>
</dbReference>
<dbReference type="EMBL" id="KE356561">
    <property type="protein sequence ID" value="ERG96381.1"/>
    <property type="molecule type" value="Genomic_DNA"/>
</dbReference>
<reference evidence="2 3" key="1">
    <citation type="journal article" date="2013" name="PLoS ONE">
        <title>Assembly-driven community genomics of a hypersaline microbial ecosystem.</title>
        <authorList>
            <person name="Podell S."/>
            <person name="Ugalde J.A."/>
            <person name="Narasingarao P."/>
            <person name="Banfield J.F."/>
            <person name="Heidelberg K.B."/>
            <person name="Allen E.E."/>
        </authorList>
    </citation>
    <scope>NUCLEOTIDE SEQUENCE [LARGE SCALE GENOMIC DNA]</scope>
    <source>
        <strain evidence="3">J07HQW2</strain>
    </source>
</reference>
<dbReference type="HOGENOM" id="CLU_926243_0_0_2"/>
<evidence type="ECO:0000313" key="2">
    <source>
        <dbReference type="EMBL" id="ERG96381.1"/>
    </source>
</evidence>
<dbReference type="AlphaFoldDB" id="U1PVG3"/>
<organism evidence="2 3">
    <name type="scientific">Haloquadratum walsbyi J07HQW2</name>
    <dbReference type="NCBI Taxonomy" id="1238425"/>
    <lineage>
        <taxon>Archaea</taxon>
        <taxon>Methanobacteriati</taxon>
        <taxon>Methanobacteriota</taxon>
        <taxon>Stenosarchaea group</taxon>
        <taxon>Halobacteria</taxon>
        <taxon>Halobacteriales</taxon>
        <taxon>Haloferacaceae</taxon>
        <taxon>Haloquadratum</taxon>
    </lineage>
</organism>
<dbReference type="STRING" id="1238425.J07HQW2_02859"/>
<name>U1PVG3_9EURY</name>
<dbReference type="GO" id="GO:0000166">
    <property type="term" value="F:nucleotide binding"/>
    <property type="evidence" value="ECO:0007669"/>
    <property type="project" value="InterPro"/>
</dbReference>
<dbReference type="InterPro" id="IPR010995">
    <property type="entry name" value="DNA_repair_Rad51/TF_NusA_a-hlx"/>
</dbReference>
<sequence>MSIFGSILSAIRSVTGDSDPDKQSTAEPSSRGTVSVEYDPADEEADSTLNSGSDSGIDSHEESVSTSASGDEIIPEPQYDTDSESESESDLNPDPSTEATIKGAELDGKSQTTDDTGDTDENPVSTDTDASASTGSLIEDATGKEPAEAVETANGDENINHSDTEVDQETPADTVGTETDASASTASLINEATGKEPAEAVVSAEATEQENDSEAADAGSNVQQSVQSITGIGSTYAERLSQAGVDSVADLVASEPTTLAETADIAETRITRWIDQVNTDGETE</sequence>
<protein>
    <recommendedName>
        <fullName evidence="4">Helix-hairpin-helix domain-containing protein</fullName>
    </recommendedName>
</protein>
<feature type="compositionally biased region" description="Low complexity" evidence="1">
    <location>
        <begin position="125"/>
        <end position="134"/>
    </location>
</feature>
<evidence type="ECO:0000256" key="1">
    <source>
        <dbReference type="SAM" id="MobiDB-lite"/>
    </source>
</evidence>
<evidence type="ECO:0000313" key="3">
    <source>
        <dbReference type="Proteomes" id="UP000030710"/>
    </source>
</evidence>
<dbReference type="eggNOG" id="arCOG06233">
    <property type="taxonomic scope" value="Archaea"/>
</dbReference>
<gene>
    <name evidence="2" type="ORF">J07HQW2_02859</name>
</gene>